<gene>
    <name evidence="1" type="primary">AUGUSTUS-3.0.2_31915</name>
    <name evidence="1" type="ORF">TcasGA2_TC031915</name>
</gene>
<proteinExistence type="predicted"/>
<evidence type="ECO:0000313" key="1">
    <source>
        <dbReference type="EMBL" id="KXZ75716.1"/>
    </source>
</evidence>
<reference evidence="1 2" key="2">
    <citation type="journal article" date="2010" name="Nucleic Acids Res.">
        <title>BeetleBase in 2010: revisions to provide comprehensive genomic information for Tribolium castaneum.</title>
        <authorList>
            <person name="Kim H.S."/>
            <person name="Murphy T."/>
            <person name="Xia J."/>
            <person name="Caragea D."/>
            <person name="Park Y."/>
            <person name="Beeman R.W."/>
            <person name="Lorenzen M.D."/>
            <person name="Butcher S."/>
            <person name="Manak J.R."/>
            <person name="Brown S.J."/>
        </authorList>
    </citation>
    <scope>NUCLEOTIDE SEQUENCE [LARGE SCALE GENOMIC DNA]</scope>
    <source>
        <strain evidence="1 2">Georgia GA2</strain>
    </source>
</reference>
<name>A0A139W8V7_TRICA</name>
<dbReference type="AlphaFoldDB" id="A0A139W8V7"/>
<dbReference type="InParanoid" id="A0A139W8V7"/>
<keyword evidence="2" id="KW-1185">Reference proteome</keyword>
<reference evidence="1 2" key="1">
    <citation type="journal article" date="2008" name="Nature">
        <title>The genome of the model beetle and pest Tribolium castaneum.</title>
        <authorList>
            <consortium name="Tribolium Genome Sequencing Consortium"/>
            <person name="Richards S."/>
            <person name="Gibbs R.A."/>
            <person name="Weinstock G.M."/>
            <person name="Brown S.J."/>
            <person name="Denell R."/>
            <person name="Beeman R.W."/>
            <person name="Gibbs R."/>
            <person name="Beeman R.W."/>
            <person name="Brown S.J."/>
            <person name="Bucher G."/>
            <person name="Friedrich M."/>
            <person name="Grimmelikhuijzen C.J."/>
            <person name="Klingler M."/>
            <person name="Lorenzen M."/>
            <person name="Richards S."/>
            <person name="Roth S."/>
            <person name="Schroder R."/>
            <person name="Tautz D."/>
            <person name="Zdobnov E.M."/>
            <person name="Muzny D."/>
            <person name="Gibbs R.A."/>
            <person name="Weinstock G.M."/>
            <person name="Attaway T."/>
            <person name="Bell S."/>
            <person name="Buhay C.J."/>
            <person name="Chandrabose M.N."/>
            <person name="Chavez D."/>
            <person name="Clerk-Blankenburg K.P."/>
            <person name="Cree A."/>
            <person name="Dao M."/>
            <person name="Davis C."/>
            <person name="Chacko J."/>
            <person name="Dinh H."/>
            <person name="Dugan-Rocha S."/>
            <person name="Fowler G."/>
            <person name="Garner T.T."/>
            <person name="Garnes J."/>
            <person name="Gnirke A."/>
            <person name="Hawes A."/>
            <person name="Hernandez J."/>
            <person name="Hines S."/>
            <person name="Holder M."/>
            <person name="Hume J."/>
            <person name="Jhangiani S.N."/>
            <person name="Joshi V."/>
            <person name="Khan Z.M."/>
            <person name="Jackson L."/>
            <person name="Kovar C."/>
            <person name="Kowis A."/>
            <person name="Lee S."/>
            <person name="Lewis L.R."/>
            <person name="Margolis J."/>
            <person name="Morgan M."/>
            <person name="Nazareth L.V."/>
            <person name="Nguyen N."/>
            <person name="Okwuonu G."/>
            <person name="Parker D."/>
            <person name="Richards S."/>
            <person name="Ruiz S.J."/>
            <person name="Santibanez J."/>
            <person name="Savard J."/>
            <person name="Scherer S.E."/>
            <person name="Schneider B."/>
            <person name="Sodergren E."/>
            <person name="Tautz D."/>
            <person name="Vattahil S."/>
            <person name="Villasana D."/>
            <person name="White C.S."/>
            <person name="Wright R."/>
            <person name="Park Y."/>
            <person name="Beeman R.W."/>
            <person name="Lord J."/>
            <person name="Oppert B."/>
            <person name="Lorenzen M."/>
            <person name="Brown S."/>
            <person name="Wang L."/>
            <person name="Savard J."/>
            <person name="Tautz D."/>
            <person name="Richards S."/>
            <person name="Weinstock G."/>
            <person name="Gibbs R.A."/>
            <person name="Liu Y."/>
            <person name="Worley K."/>
            <person name="Weinstock G."/>
            <person name="Elsik C.G."/>
            <person name="Reese J.T."/>
            <person name="Elhaik E."/>
            <person name="Landan G."/>
            <person name="Graur D."/>
            <person name="Arensburger P."/>
            <person name="Atkinson P."/>
            <person name="Beeman R.W."/>
            <person name="Beidler J."/>
            <person name="Brown S.J."/>
            <person name="Demuth J.P."/>
            <person name="Drury D.W."/>
            <person name="Du Y.Z."/>
            <person name="Fujiwara H."/>
            <person name="Lorenzen M."/>
            <person name="Maselli V."/>
            <person name="Osanai M."/>
            <person name="Park Y."/>
            <person name="Robertson H.M."/>
            <person name="Tu Z."/>
            <person name="Wang J.J."/>
            <person name="Wang S."/>
            <person name="Richards S."/>
            <person name="Song H."/>
            <person name="Zhang L."/>
            <person name="Sodergren E."/>
            <person name="Werner D."/>
            <person name="Stanke M."/>
            <person name="Morgenstern B."/>
            <person name="Solovyev V."/>
            <person name="Kosarev P."/>
            <person name="Brown G."/>
            <person name="Chen H.C."/>
            <person name="Ermolaeva O."/>
            <person name="Hlavina W."/>
            <person name="Kapustin Y."/>
            <person name="Kiryutin B."/>
            <person name="Kitts P."/>
            <person name="Maglott D."/>
            <person name="Pruitt K."/>
            <person name="Sapojnikov V."/>
            <person name="Souvorov A."/>
            <person name="Mackey A.J."/>
            <person name="Waterhouse R.M."/>
            <person name="Wyder S."/>
            <person name="Zdobnov E.M."/>
            <person name="Zdobnov E.M."/>
            <person name="Wyder S."/>
            <person name="Kriventseva E.V."/>
            <person name="Kadowaki T."/>
            <person name="Bork P."/>
            <person name="Aranda M."/>
            <person name="Bao R."/>
            <person name="Beermann A."/>
            <person name="Berns N."/>
            <person name="Bolognesi R."/>
            <person name="Bonneton F."/>
            <person name="Bopp D."/>
            <person name="Brown S.J."/>
            <person name="Bucher G."/>
            <person name="Butts T."/>
            <person name="Chaumot A."/>
            <person name="Denell R.E."/>
            <person name="Ferrier D.E."/>
            <person name="Friedrich M."/>
            <person name="Gordon C.M."/>
            <person name="Jindra M."/>
            <person name="Klingler M."/>
            <person name="Lan Q."/>
            <person name="Lattorff H.M."/>
            <person name="Laudet V."/>
            <person name="von Levetsow C."/>
            <person name="Liu Z."/>
            <person name="Lutz R."/>
            <person name="Lynch J.A."/>
            <person name="da Fonseca R.N."/>
            <person name="Posnien N."/>
            <person name="Reuter R."/>
            <person name="Roth S."/>
            <person name="Savard J."/>
            <person name="Schinko J.B."/>
            <person name="Schmitt C."/>
            <person name="Schoppmeier M."/>
            <person name="Schroder R."/>
            <person name="Shippy T.D."/>
            <person name="Simonnet F."/>
            <person name="Marques-Souza H."/>
            <person name="Tautz D."/>
            <person name="Tomoyasu Y."/>
            <person name="Trauner J."/>
            <person name="Van der Zee M."/>
            <person name="Vervoort M."/>
            <person name="Wittkopp N."/>
            <person name="Wimmer E.A."/>
            <person name="Yang X."/>
            <person name="Jones A.K."/>
            <person name="Sattelle D.B."/>
            <person name="Ebert P.R."/>
            <person name="Nelson D."/>
            <person name="Scott J.G."/>
            <person name="Beeman R.W."/>
            <person name="Muthukrishnan S."/>
            <person name="Kramer K.J."/>
            <person name="Arakane Y."/>
            <person name="Beeman R.W."/>
            <person name="Zhu Q."/>
            <person name="Hogenkamp D."/>
            <person name="Dixit R."/>
            <person name="Oppert B."/>
            <person name="Jiang H."/>
            <person name="Zou Z."/>
            <person name="Marshall J."/>
            <person name="Elpidina E."/>
            <person name="Vinokurov K."/>
            <person name="Oppert C."/>
            <person name="Zou Z."/>
            <person name="Evans J."/>
            <person name="Lu Z."/>
            <person name="Zhao P."/>
            <person name="Sumathipala N."/>
            <person name="Altincicek B."/>
            <person name="Vilcinskas A."/>
            <person name="Williams M."/>
            <person name="Hultmark D."/>
            <person name="Hetru C."/>
            <person name="Jiang H."/>
            <person name="Grimmelikhuijzen C.J."/>
            <person name="Hauser F."/>
            <person name="Cazzamali G."/>
            <person name="Williamson M."/>
            <person name="Park Y."/>
            <person name="Li B."/>
            <person name="Tanaka Y."/>
            <person name="Predel R."/>
            <person name="Neupert S."/>
            <person name="Schachtner J."/>
            <person name="Verleyen P."/>
            <person name="Raible F."/>
            <person name="Bork P."/>
            <person name="Friedrich M."/>
            <person name="Walden K.K."/>
            <person name="Robertson H.M."/>
            <person name="Angeli S."/>
            <person name="Foret S."/>
            <person name="Bucher G."/>
            <person name="Schuetz S."/>
            <person name="Maleszka R."/>
            <person name="Wimmer E.A."/>
            <person name="Beeman R.W."/>
            <person name="Lorenzen M."/>
            <person name="Tomoyasu Y."/>
            <person name="Miller S.C."/>
            <person name="Grossmann D."/>
            <person name="Bucher G."/>
        </authorList>
    </citation>
    <scope>NUCLEOTIDE SEQUENCE [LARGE SCALE GENOMIC DNA]</scope>
    <source>
        <strain evidence="1 2">Georgia GA2</strain>
    </source>
</reference>
<evidence type="ECO:0000313" key="2">
    <source>
        <dbReference type="Proteomes" id="UP000007266"/>
    </source>
</evidence>
<sequence>MFEKNGFDLVWSWGFRVLQPDNEGFDLVVGGWSGQVRVVGWKVWVGVWVEVSVVVKSGEVLPETESVVSDCVKKVLVEMWVIGDLVDVLEVGKTKLVDVTSYLCIETVKDSFEDWRSGLHEFAINSAFDSDEGKDLRGQWFAICWNVFDGYKKCLSLFDELC</sequence>
<organism evidence="1 2">
    <name type="scientific">Tribolium castaneum</name>
    <name type="common">Red flour beetle</name>
    <dbReference type="NCBI Taxonomy" id="7070"/>
    <lineage>
        <taxon>Eukaryota</taxon>
        <taxon>Metazoa</taxon>
        <taxon>Ecdysozoa</taxon>
        <taxon>Arthropoda</taxon>
        <taxon>Hexapoda</taxon>
        <taxon>Insecta</taxon>
        <taxon>Pterygota</taxon>
        <taxon>Neoptera</taxon>
        <taxon>Endopterygota</taxon>
        <taxon>Coleoptera</taxon>
        <taxon>Polyphaga</taxon>
        <taxon>Cucujiformia</taxon>
        <taxon>Tenebrionidae</taxon>
        <taxon>Tenebrionidae incertae sedis</taxon>
        <taxon>Tribolium</taxon>
    </lineage>
</organism>
<dbReference type="Proteomes" id="UP000007266">
    <property type="component" value="Unassembled WGS sequence"/>
</dbReference>
<dbReference type="EMBL" id="KQ972956">
    <property type="protein sequence ID" value="KXZ75716.1"/>
    <property type="molecule type" value="Genomic_DNA"/>
</dbReference>
<accession>A0A139W8V7</accession>
<protein>
    <submittedName>
        <fullName evidence="1">Uncharacterized protein</fullName>
    </submittedName>
</protein>